<protein>
    <submittedName>
        <fullName evidence="2">Uncharacterized protein</fullName>
    </submittedName>
</protein>
<comment type="caution">
    <text evidence="2">The sequence shown here is derived from an EMBL/GenBank/DDBJ whole genome shotgun (WGS) entry which is preliminary data.</text>
</comment>
<feature type="region of interest" description="Disordered" evidence="1">
    <location>
        <begin position="1"/>
        <end position="24"/>
    </location>
</feature>
<evidence type="ECO:0000313" key="3">
    <source>
        <dbReference type="Proteomes" id="UP000600918"/>
    </source>
</evidence>
<keyword evidence="3" id="KW-1185">Reference proteome</keyword>
<name>A0A834NS11_VESPE</name>
<evidence type="ECO:0000256" key="1">
    <source>
        <dbReference type="SAM" id="MobiDB-lite"/>
    </source>
</evidence>
<feature type="region of interest" description="Disordered" evidence="1">
    <location>
        <begin position="103"/>
        <end position="161"/>
    </location>
</feature>
<sequence>MATQTRWNHLSRKRPFSTNIGRGNTQWIDSRNRGGWLGGEVQESHVEGIIKLTQAYRSDTTLRKDEERLPWLRGWDPANPDLPRPVPRCRLVNETSLLSDTIQARAASRDISTSEDRWYQRGSALSVREAPGCGDRKSPDIEDRRERKSSRRSQLEVGIPS</sequence>
<reference evidence="2" key="1">
    <citation type="journal article" date="2020" name="G3 (Bethesda)">
        <title>High-Quality Assemblies for Three Invasive Social Wasps from the &lt;i&gt;Vespula&lt;/i&gt; Genus.</title>
        <authorList>
            <person name="Harrop T.W.R."/>
            <person name="Guhlin J."/>
            <person name="McLaughlin G.M."/>
            <person name="Permina E."/>
            <person name="Stockwell P."/>
            <person name="Gilligan J."/>
            <person name="Le Lec M.F."/>
            <person name="Gruber M.A.M."/>
            <person name="Quinn O."/>
            <person name="Lovegrove M."/>
            <person name="Duncan E.J."/>
            <person name="Remnant E.J."/>
            <person name="Van Eeckhoven J."/>
            <person name="Graham B."/>
            <person name="Knapp R.A."/>
            <person name="Langford K.W."/>
            <person name="Kronenberg Z."/>
            <person name="Press M.O."/>
            <person name="Eacker S.M."/>
            <person name="Wilson-Rankin E.E."/>
            <person name="Purcell J."/>
            <person name="Lester P.J."/>
            <person name="Dearden P.K."/>
        </authorList>
    </citation>
    <scope>NUCLEOTIDE SEQUENCE</scope>
    <source>
        <strain evidence="2">Volc-1</strain>
    </source>
</reference>
<proteinExistence type="predicted"/>
<evidence type="ECO:0000313" key="2">
    <source>
        <dbReference type="EMBL" id="KAF7416709.1"/>
    </source>
</evidence>
<dbReference type="Proteomes" id="UP000600918">
    <property type="component" value="Unassembled WGS sequence"/>
</dbReference>
<gene>
    <name evidence="2" type="ORF">H0235_011240</name>
</gene>
<organism evidence="2 3">
    <name type="scientific">Vespula pensylvanica</name>
    <name type="common">Western yellow jacket</name>
    <name type="synonym">Wasp</name>
    <dbReference type="NCBI Taxonomy" id="30213"/>
    <lineage>
        <taxon>Eukaryota</taxon>
        <taxon>Metazoa</taxon>
        <taxon>Ecdysozoa</taxon>
        <taxon>Arthropoda</taxon>
        <taxon>Hexapoda</taxon>
        <taxon>Insecta</taxon>
        <taxon>Pterygota</taxon>
        <taxon>Neoptera</taxon>
        <taxon>Endopterygota</taxon>
        <taxon>Hymenoptera</taxon>
        <taxon>Apocrita</taxon>
        <taxon>Aculeata</taxon>
        <taxon>Vespoidea</taxon>
        <taxon>Vespidae</taxon>
        <taxon>Vespinae</taxon>
        <taxon>Vespula</taxon>
    </lineage>
</organism>
<accession>A0A834NS11</accession>
<dbReference type="AlphaFoldDB" id="A0A834NS11"/>
<feature type="compositionally biased region" description="Basic and acidic residues" evidence="1">
    <location>
        <begin position="134"/>
        <end position="146"/>
    </location>
</feature>
<dbReference type="EMBL" id="JACSDY010000010">
    <property type="protein sequence ID" value="KAF7416709.1"/>
    <property type="molecule type" value="Genomic_DNA"/>
</dbReference>